<evidence type="ECO:0000313" key="1">
    <source>
        <dbReference type="EMBL" id="JAH01339.1"/>
    </source>
</evidence>
<proteinExistence type="predicted"/>
<reference evidence="1" key="2">
    <citation type="journal article" date="2015" name="Fish Shellfish Immunol.">
        <title>Early steps in the European eel (Anguilla anguilla)-Vibrio vulnificus interaction in the gills: Role of the RtxA13 toxin.</title>
        <authorList>
            <person name="Callol A."/>
            <person name="Pajuelo D."/>
            <person name="Ebbesson L."/>
            <person name="Teles M."/>
            <person name="MacKenzie S."/>
            <person name="Amaro C."/>
        </authorList>
    </citation>
    <scope>NUCLEOTIDE SEQUENCE</scope>
</reference>
<reference evidence="1" key="1">
    <citation type="submission" date="2014-11" db="EMBL/GenBank/DDBJ databases">
        <authorList>
            <person name="Amaro Gonzalez C."/>
        </authorList>
    </citation>
    <scope>NUCLEOTIDE SEQUENCE</scope>
</reference>
<accession>A0A0E9PA22</accession>
<sequence length="18" mass="1984">MGRLGWGVLVRKEVSALL</sequence>
<name>A0A0E9PA22_ANGAN</name>
<dbReference type="EMBL" id="GBXM01107238">
    <property type="protein sequence ID" value="JAH01339.1"/>
    <property type="molecule type" value="Transcribed_RNA"/>
</dbReference>
<protein>
    <submittedName>
        <fullName evidence="1">Uncharacterized protein</fullName>
    </submittedName>
</protein>
<dbReference type="AlphaFoldDB" id="A0A0E9PA22"/>
<organism evidence="1">
    <name type="scientific">Anguilla anguilla</name>
    <name type="common">European freshwater eel</name>
    <name type="synonym">Muraena anguilla</name>
    <dbReference type="NCBI Taxonomy" id="7936"/>
    <lineage>
        <taxon>Eukaryota</taxon>
        <taxon>Metazoa</taxon>
        <taxon>Chordata</taxon>
        <taxon>Craniata</taxon>
        <taxon>Vertebrata</taxon>
        <taxon>Euteleostomi</taxon>
        <taxon>Actinopterygii</taxon>
        <taxon>Neopterygii</taxon>
        <taxon>Teleostei</taxon>
        <taxon>Anguilliformes</taxon>
        <taxon>Anguillidae</taxon>
        <taxon>Anguilla</taxon>
    </lineage>
</organism>